<dbReference type="SUPFAM" id="SSF51735">
    <property type="entry name" value="NAD(P)-binding Rossmann-fold domains"/>
    <property type="match status" value="1"/>
</dbReference>
<dbReference type="Proteomes" id="UP000452235">
    <property type="component" value="Unassembled WGS sequence"/>
</dbReference>
<dbReference type="OrthoDB" id="3941538at2759"/>
<comment type="cofactor">
    <cofactor evidence="1">
        <name>Zn(2+)</name>
        <dbReference type="ChEBI" id="CHEBI:29105"/>
    </cofactor>
</comment>
<evidence type="ECO:0000256" key="4">
    <source>
        <dbReference type="ARBA" id="ARBA00022833"/>
    </source>
</evidence>
<name>A0A5M3Z6E5_ASPTE</name>
<feature type="domain" description="Alcohol dehydrogenase-like C-terminal" evidence="6">
    <location>
        <begin position="186"/>
        <end position="311"/>
    </location>
</feature>
<dbReference type="GO" id="GO:0046872">
    <property type="term" value="F:metal ion binding"/>
    <property type="evidence" value="ECO:0007669"/>
    <property type="project" value="UniProtKB-KW"/>
</dbReference>
<dbReference type="Pfam" id="PF08240">
    <property type="entry name" value="ADH_N"/>
    <property type="match status" value="1"/>
</dbReference>
<dbReference type="Pfam" id="PF00107">
    <property type="entry name" value="ADH_zinc_N"/>
    <property type="match status" value="1"/>
</dbReference>
<feature type="domain" description="Alcohol dehydrogenase-like N-terminal" evidence="7">
    <location>
        <begin position="24"/>
        <end position="146"/>
    </location>
</feature>
<dbReference type="Gene3D" id="3.40.50.720">
    <property type="entry name" value="NAD(P)-binding Rossmann-like Domain"/>
    <property type="match status" value="1"/>
</dbReference>
<keyword evidence="5" id="KW-0560">Oxidoreductase</keyword>
<dbReference type="InterPro" id="IPR013154">
    <property type="entry name" value="ADH-like_N"/>
</dbReference>
<evidence type="ECO:0000256" key="5">
    <source>
        <dbReference type="ARBA" id="ARBA00023002"/>
    </source>
</evidence>
<keyword evidence="4" id="KW-0862">Zinc</keyword>
<evidence type="ECO:0000313" key="9">
    <source>
        <dbReference type="Proteomes" id="UP000452235"/>
    </source>
</evidence>
<dbReference type="InterPro" id="IPR036291">
    <property type="entry name" value="NAD(P)-bd_dom_sf"/>
</dbReference>
<proteinExistence type="inferred from homology"/>
<dbReference type="PANTHER" id="PTHR43161:SF23">
    <property type="entry name" value="(R,R)-BUTANEDIOL DEHYDROGENASE-RELATED"/>
    <property type="match status" value="1"/>
</dbReference>
<comment type="similarity">
    <text evidence="2">Belongs to the zinc-containing alcohol dehydrogenase family.</text>
</comment>
<accession>A0A5M3Z6E5</accession>
<dbReference type="Gene3D" id="3.90.180.10">
    <property type="entry name" value="Medium-chain alcohol dehydrogenases, catalytic domain"/>
    <property type="match status" value="1"/>
</dbReference>
<dbReference type="EMBL" id="BLJY01000008">
    <property type="protein sequence ID" value="GFF18435.1"/>
    <property type="molecule type" value="Genomic_DNA"/>
</dbReference>
<evidence type="ECO:0000256" key="2">
    <source>
        <dbReference type="ARBA" id="ARBA00008072"/>
    </source>
</evidence>
<comment type="caution">
    <text evidence="8">The sequence shown here is derived from an EMBL/GenBank/DDBJ whole genome shotgun (WGS) entry which is preliminary data.</text>
</comment>
<keyword evidence="9" id="KW-1185">Reference proteome</keyword>
<dbReference type="GO" id="GO:0005737">
    <property type="term" value="C:cytoplasm"/>
    <property type="evidence" value="ECO:0007669"/>
    <property type="project" value="TreeGrafter"/>
</dbReference>
<dbReference type="VEuPathDB" id="FungiDB:ATEG_06633"/>
<evidence type="ECO:0000259" key="7">
    <source>
        <dbReference type="Pfam" id="PF08240"/>
    </source>
</evidence>
<gene>
    <name evidence="8" type="ORF">ATEIFO6365_0008037900</name>
</gene>
<evidence type="ECO:0000313" key="8">
    <source>
        <dbReference type="EMBL" id="GFF18435.1"/>
    </source>
</evidence>
<dbReference type="SUPFAM" id="SSF50129">
    <property type="entry name" value="GroES-like"/>
    <property type="match status" value="1"/>
</dbReference>
<dbReference type="InterPro" id="IPR013149">
    <property type="entry name" value="ADH-like_C"/>
</dbReference>
<dbReference type="AlphaFoldDB" id="A0A5M3Z6E5"/>
<evidence type="ECO:0000256" key="3">
    <source>
        <dbReference type="ARBA" id="ARBA00022723"/>
    </source>
</evidence>
<sequence length="357" mass="38575">MRAARFYAARDMQIEEVKPPVRSEDKILISVEWCGICGSDLNEYIRGPMAIPSEKTGPHPLTGDVLPVTMGHEFTGRVVHAPASSSLRPGQGVVVDPRYFCTSCIPCSKLSTNCCDTIGFMGISGGGGGLSEMVAVAPEKVYALPDDADLAAAALIEPLTVAWHCLRLSGADDFKDTPVLVVGAGPVGVAVVFALRARGANAIFVSEPSQKRREFLADIAHAVFDPTKVDVGKKCRELTEGQGVGIVFDCAGSQVGFQTGLEALRFQGQHINLAAPKTPLTLPWYLVMRREAVLKSSLAYDETDFKEVVEAYVNGRFQGVERMITRRISLEEVVAKGFEELCKPNDHIKILATPKVK</sequence>
<reference evidence="8 9" key="1">
    <citation type="submission" date="2020-01" db="EMBL/GenBank/DDBJ databases">
        <title>Aspergillus terreus IFO 6365 whole genome shotgun sequence.</title>
        <authorList>
            <person name="Kanamasa S."/>
            <person name="Takahashi H."/>
        </authorList>
    </citation>
    <scope>NUCLEOTIDE SEQUENCE [LARGE SCALE GENOMIC DNA]</scope>
    <source>
        <strain evidence="8 9">IFO 6365</strain>
    </source>
</reference>
<organism evidence="8 9">
    <name type="scientific">Aspergillus terreus</name>
    <dbReference type="NCBI Taxonomy" id="33178"/>
    <lineage>
        <taxon>Eukaryota</taxon>
        <taxon>Fungi</taxon>
        <taxon>Dikarya</taxon>
        <taxon>Ascomycota</taxon>
        <taxon>Pezizomycotina</taxon>
        <taxon>Eurotiomycetes</taxon>
        <taxon>Eurotiomycetidae</taxon>
        <taxon>Eurotiales</taxon>
        <taxon>Aspergillaceae</taxon>
        <taxon>Aspergillus</taxon>
        <taxon>Aspergillus subgen. Circumdati</taxon>
    </lineage>
</organism>
<evidence type="ECO:0000256" key="1">
    <source>
        <dbReference type="ARBA" id="ARBA00001947"/>
    </source>
</evidence>
<dbReference type="GO" id="GO:0000721">
    <property type="term" value="F:(R,R)-butanediol dehydrogenase activity"/>
    <property type="evidence" value="ECO:0007669"/>
    <property type="project" value="TreeGrafter"/>
</dbReference>
<keyword evidence="3" id="KW-0479">Metal-binding</keyword>
<protein>
    <submittedName>
        <fullName evidence="8">Alcohol dehydrogenase</fullName>
    </submittedName>
</protein>
<dbReference type="PANTHER" id="PTHR43161">
    <property type="entry name" value="SORBITOL DEHYDROGENASE"/>
    <property type="match status" value="1"/>
</dbReference>
<evidence type="ECO:0000259" key="6">
    <source>
        <dbReference type="Pfam" id="PF00107"/>
    </source>
</evidence>
<dbReference type="GO" id="GO:0034079">
    <property type="term" value="P:butanediol biosynthetic process"/>
    <property type="evidence" value="ECO:0007669"/>
    <property type="project" value="TreeGrafter"/>
</dbReference>
<dbReference type="InterPro" id="IPR011032">
    <property type="entry name" value="GroES-like_sf"/>
</dbReference>